<accession>A0A6V7RE03</accession>
<organism evidence="11 12">
    <name type="scientific">Phocicoccus pinnipedialis</name>
    <dbReference type="NCBI Taxonomy" id="110845"/>
    <lineage>
        <taxon>Bacteria</taxon>
        <taxon>Bacillati</taxon>
        <taxon>Bacillota</taxon>
        <taxon>Bacilli</taxon>
        <taxon>Bacillales</taxon>
        <taxon>Salinicoccaceae</taxon>
        <taxon>Phocicoccus</taxon>
    </lineage>
</organism>
<sequence length="140" mass="16705">MIEHVNYRELLRTHDLKVTEKRLSIIEYFSDLNKYVSPKEVYEHMNALYPGISYDTIYRNLYTMYEVNILEQSTFEGELHYTISCSDHHHHHFICEKCGLIKVVQYCPVEIWKDELEDVKINSHKIELYGLCTKCQKKAA</sequence>
<dbReference type="InterPro" id="IPR036388">
    <property type="entry name" value="WH-like_DNA-bd_sf"/>
</dbReference>
<evidence type="ECO:0000256" key="8">
    <source>
        <dbReference type="ARBA" id="ARBA00023163"/>
    </source>
</evidence>
<evidence type="ECO:0000256" key="2">
    <source>
        <dbReference type="ARBA" id="ARBA00007957"/>
    </source>
</evidence>
<dbReference type="AlphaFoldDB" id="A0A6V7RE03"/>
<dbReference type="GO" id="GO:1900376">
    <property type="term" value="P:regulation of secondary metabolite biosynthetic process"/>
    <property type="evidence" value="ECO:0007669"/>
    <property type="project" value="TreeGrafter"/>
</dbReference>
<evidence type="ECO:0000256" key="5">
    <source>
        <dbReference type="ARBA" id="ARBA00022833"/>
    </source>
</evidence>
<keyword evidence="9" id="KW-0479">Metal-binding</keyword>
<name>A0A6V7RE03_9BACL</name>
<dbReference type="Pfam" id="PF01475">
    <property type="entry name" value="FUR"/>
    <property type="match status" value="1"/>
</dbReference>
<feature type="binding site" evidence="9">
    <location>
        <position position="95"/>
    </location>
    <ligand>
        <name>Zn(2+)</name>
        <dbReference type="ChEBI" id="CHEBI:29105"/>
    </ligand>
</feature>
<dbReference type="GO" id="GO:0008270">
    <property type="term" value="F:zinc ion binding"/>
    <property type="evidence" value="ECO:0007669"/>
    <property type="project" value="TreeGrafter"/>
</dbReference>
<dbReference type="GO" id="GO:0000976">
    <property type="term" value="F:transcription cis-regulatory region binding"/>
    <property type="evidence" value="ECO:0007669"/>
    <property type="project" value="TreeGrafter"/>
</dbReference>
<evidence type="ECO:0000313" key="12">
    <source>
        <dbReference type="Proteomes" id="UP000588186"/>
    </source>
</evidence>
<gene>
    <name evidence="11" type="primary">zur</name>
    <name evidence="11" type="ORF">JEOPIN946_01153</name>
</gene>
<feature type="binding site" evidence="9">
    <location>
        <position position="132"/>
    </location>
    <ligand>
        <name>Zn(2+)</name>
        <dbReference type="ChEBI" id="CHEBI:29105"/>
    </ligand>
</feature>
<protein>
    <submittedName>
        <fullName evidence="11">Zinc-specific metallo-regulatory protein</fullName>
    </submittedName>
</protein>
<dbReference type="PANTHER" id="PTHR33202">
    <property type="entry name" value="ZINC UPTAKE REGULATION PROTEIN"/>
    <property type="match status" value="1"/>
</dbReference>
<feature type="binding site" evidence="10">
    <location>
        <position position="124"/>
    </location>
    <ligand>
        <name>Fe cation</name>
        <dbReference type="ChEBI" id="CHEBI:24875"/>
    </ligand>
</feature>
<dbReference type="Proteomes" id="UP000588186">
    <property type="component" value="Unassembled WGS sequence"/>
</dbReference>
<dbReference type="Gene3D" id="3.30.1490.190">
    <property type="match status" value="1"/>
</dbReference>
<comment type="similarity">
    <text evidence="2">Belongs to the Fur family.</text>
</comment>
<comment type="cofactor">
    <cofactor evidence="10">
        <name>Mn(2+)</name>
        <dbReference type="ChEBI" id="CHEBI:29035"/>
    </cofactor>
    <cofactor evidence="10">
        <name>Fe(2+)</name>
        <dbReference type="ChEBI" id="CHEBI:29033"/>
    </cofactor>
    <text evidence="10">Binds 1 Mn(2+) or Fe(2+) ion per subunit.</text>
</comment>
<keyword evidence="12" id="KW-1185">Reference proteome</keyword>
<dbReference type="GO" id="GO:0003700">
    <property type="term" value="F:DNA-binding transcription factor activity"/>
    <property type="evidence" value="ECO:0007669"/>
    <property type="project" value="InterPro"/>
</dbReference>
<dbReference type="GO" id="GO:0045892">
    <property type="term" value="P:negative regulation of DNA-templated transcription"/>
    <property type="evidence" value="ECO:0007669"/>
    <property type="project" value="TreeGrafter"/>
</dbReference>
<evidence type="ECO:0000256" key="1">
    <source>
        <dbReference type="ARBA" id="ARBA00004496"/>
    </source>
</evidence>
<dbReference type="InterPro" id="IPR043135">
    <property type="entry name" value="Fur_C"/>
</dbReference>
<keyword evidence="6" id="KW-0805">Transcription regulation</keyword>
<keyword evidence="7" id="KW-0238">DNA-binding</keyword>
<keyword evidence="3" id="KW-0963">Cytoplasm</keyword>
<keyword evidence="5 9" id="KW-0862">Zinc</keyword>
<dbReference type="SUPFAM" id="SSF46785">
    <property type="entry name" value="Winged helix' DNA-binding domain"/>
    <property type="match status" value="1"/>
</dbReference>
<evidence type="ECO:0000256" key="9">
    <source>
        <dbReference type="PIRSR" id="PIRSR602481-1"/>
    </source>
</evidence>
<evidence type="ECO:0000313" key="11">
    <source>
        <dbReference type="EMBL" id="CAD2076028.1"/>
    </source>
</evidence>
<reference evidence="11 12" key="1">
    <citation type="submission" date="2020-07" db="EMBL/GenBank/DDBJ databases">
        <authorList>
            <person name="Criscuolo A."/>
        </authorList>
    </citation>
    <scope>NUCLEOTIDE SEQUENCE [LARGE SCALE GENOMIC DNA]</scope>
    <source>
        <strain evidence="11">CIP107946</strain>
    </source>
</reference>
<dbReference type="CDD" id="cd07153">
    <property type="entry name" value="Fur_like"/>
    <property type="match status" value="1"/>
</dbReference>
<keyword evidence="10" id="KW-0408">Iron</keyword>
<dbReference type="RefSeq" id="WP_186077671.1">
    <property type="nucleotide sequence ID" value="NZ_CAJEWB010000010.1"/>
</dbReference>
<proteinExistence type="inferred from homology"/>
<dbReference type="EMBL" id="CAJEWB010000010">
    <property type="protein sequence ID" value="CAD2076028.1"/>
    <property type="molecule type" value="Genomic_DNA"/>
</dbReference>
<dbReference type="Gene3D" id="1.10.10.10">
    <property type="entry name" value="Winged helix-like DNA-binding domain superfamily/Winged helix DNA-binding domain"/>
    <property type="match status" value="1"/>
</dbReference>
<evidence type="ECO:0000256" key="4">
    <source>
        <dbReference type="ARBA" id="ARBA00022491"/>
    </source>
</evidence>
<dbReference type="GO" id="GO:0005737">
    <property type="term" value="C:cytoplasm"/>
    <property type="evidence" value="ECO:0007669"/>
    <property type="project" value="UniProtKB-SubCell"/>
</dbReference>
<feature type="binding site" evidence="9">
    <location>
        <position position="135"/>
    </location>
    <ligand>
        <name>Zn(2+)</name>
        <dbReference type="ChEBI" id="CHEBI:29105"/>
    </ligand>
</feature>
<evidence type="ECO:0000256" key="3">
    <source>
        <dbReference type="ARBA" id="ARBA00022490"/>
    </source>
</evidence>
<comment type="cofactor">
    <cofactor evidence="9">
        <name>Zn(2+)</name>
        <dbReference type="ChEBI" id="CHEBI:29105"/>
    </cofactor>
    <text evidence="9">Binds 1 zinc ion per subunit.</text>
</comment>
<feature type="binding site" evidence="9">
    <location>
        <position position="98"/>
    </location>
    <ligand>
        <name>Zn(2+)</name>
        <dbReference type="ChEBI" id="CHEBI:29105"/>
    </ligand>
</feature>
<comment type="subcellular location">
    <subcellularLocation>
        <location evidence="1">Cytoplasm</location>
    </subcellularLocation>
</comment>
<evidence type="ECO:0000256" key="10">
    <source>
        <dbReference type="PIRSR" id="PIRSR602481-2"/>
    </source>
</evidence>
<evidence type="ECO:0000256" key="6">
    <source>
        <dbReference type="ARBA" id="ARBA00023015"/>
    </source>
</evidence>
<comment type="caution">
    <text evidence="11">The sequence shown here is derived from an EMBL/GenBank/DDBJ whole genome shotgun (WGS) entry which is preliminary data.</text>
</comment>
<keyword evidence="4" id="KW-0678">Repressor</keyword>
<dbReference type="InterPro" id="IPR002481">
    <property type="entry name" value="FUR"/>
</dbReference>
<keyword evidence="8" id="KW-0804">Transcription</keyword>
<feature type="binding site" evidence="10">
    <location>
        <position position="110"/>
    </location>
    <ligand>
        <name>Fe cation</name>
        <dbReference type="ChEBI" id="CHEBI:24875"/>
    </ligand>
</feature>
<dbReference type="InterPro" id="IPR036390">
    <property type="entry name" value="WH_DNA-bd_sf"/>
</dbReference>
<dbReference type="PANTHER" id="PTHR33202:SF1">
    <property type="entry name" value="FERRIC UPTAKE REGULATION PROTEIN"/>
    <property type="match status" value="1"/>
</dbReference>
<evidence type="ECO:0000256" key="7">
    <source>
        <dbReference type="ARBA" id="ARBA00023125"/>
    </source>
</evidence>
<feature type="binding site" evidence="10">
    <location>
        <position position="89"/>
    </location>
    <ligand>
        <name>Fe cation</name>
        <dbReference type="ChEBI" id="CHEBI:24875"/>
    </ligand>
</feature>